<dbReference type="EMBL" id="JACRAF010000055">
    <property type="protein sequence ID" value="MBI4923410.1"/>
    <property type="molecule type" value="Genomic_DNA"/>
</dbReference>
<comment type="caution">
    <text evidence="1">The sequence shown here is derived from an EMBL/GenBank/DDBJ whole genome shotgun (WGS) entry which is preliminary data.</text>
</comment>
<dbReference type="AlphaFoldDB" id="A0A933L6U9"/>
<organism evidence="1 2">
    <name type="scientific">Devosia nanyangense</name>
    <dbReference type="NCBI Taxonomy" id="1228055"/>
    <lineage>
        <taxon>Bacteria</taxon>
        <taxon>Pseudomonadati</taxon>
        <taxon>Pseudomonadota</taxon>
        <taxon>Alphaproteobacteria</taxon>
        <taxon>Hyphomicrobiales</taxon>
        <taxon>Devosiaceae</taxon>
        <taxon>Devosia</taxon>
    </lineage>
</organism>
<evidence type="ECO:0000313" key="2">
    <source>
        <dbReference type="Proteomes" id="UP000782610"/>
    </source>
</evidence>
<reference evidence="1" key="1">
    <citation type="submission" date="2020-07" db="EMBL/GenBank/DDBJ databases">
        <title>Huge and variable diversity of episymbiotic CPR bacteria and DPANN archaea in groundwater ecosystems.</title>
        <authorList>
            <person name="He C.Y."/>
            <person name="Keren R."/>
            <person name="Whittaker M."/>
            <person name="Farag I.F."/>
            <person name="Doudna J."/>
            <person name="Cate J.H.D."/>
            <person name="Banfield J.F."/>
        </authorList>
    </citation>
    <scope>NUCLEOTIDE SEQUENCE</scope>
    <source>
        <strain evidence="1">NC_groundwater_1586_Pr3_B-0.1um_66_15</strain>
    </source>
</reference>
<dbReference type="PANTHER" id="PTHR47017:SF1">
    <property type="entry name" value="ACYL-COA"/>
    <property type="match status" value="1"/>
</dbReference>
<proteinExistence type="predicted"/>
<gene>
    <name evidence="1" type="ORF">HY834_16840</name>
</gene>
<dbReference type="InterPro" id="IPR016181">
    <property type="entry name" value="Acyl_CoA_acyltransferase"/>
</dbReference>
<dbReference type="Proteomes" id="UP000782610">
    <property type="component" value="Unassembled WGS sequence"/>
</dbReference>
<dbReference type="Pfam" id="PF04339">
    <property type="entry name" value="FemAB_like"/>
    <property type="match status" value="1"/>
</dbReference>
<accession>A0A933L6U9</accession>
<dbReference type="SUPFAM" id="SSF55729">
    <property type="entry name" value="Acyl-CoA N-acyltransferases (Nat)"/>
    <property type="match status" value="1"/>
</dbReference>
<dbReference type="Gene3D" id="3.40.630.30">
    <property type="match status" value="1"/>
</dbReference>
<name>A0A933L6U9_9HYPH</name>
<evidence type="ECO:0000313" key="1">
    <source>
        <dbReference type="EMBL" id="MBI4923410.1"/>
    </source>
</evidence>
<dbReference type="PANTHER" id="PTHR47017">
    <property type="entry name" value="ACYL-COA"/>
    <property type="match status" value="1"/>
</dbReference>
<protein>
    <submittedName>
        <fullName evidence="1">N-acetyltransferase</fullName>
    </submittedName>
</protein>
<sequence length="383" mass="42630">MPEEPLTATIASAAAEIDAATWNGLVAATDPHANPFLDHAFFLALEQSGSATKRTGWTPRHVVLRAGEAVVGLLPMYEKTHSQGEYVFDHGWANAFDQAGGSYYPKLQCSVPFTPVTAPKLLTWSEDPALKRVLLAAAEAYATQRGISSVHATFVPEAEASLATSADWLLRTDTQYHWHNAGFASFEDYLETMSSRHRKITRRERRDALEGLTVRWLTGADLTETVWDAFFDFYQDTGSKKWGRPYLNRKFFSLLSAAMADRIVLMFAYDGERAVAGTLNLLGADTLYGRYWGATREVPFLHFELCYYQAIDFAIAHKLETVEAGAQGEHKLARGYAPATTYSVHWIGHPGLRDAIARFLTQERAAVLREQEALGDLTPFKKG</sequence>
<dbReference type="InterPro" id="IPR007434">
    <property type="entry name" value="FemAB-like"/>
</dbReference>